<dbReference type="Pfam" id="PF13365">
    <property type="entry name" value="Trypsin_2"/>
    <property type="match status" value="1"/>
</dbReference>
<feature type="domain" description="PDZ" evidence="5">
    <location>
        <begin position="403"/>
        <end position="461"/>
    </location>
</feature>
<comment type="caution">
    <text evidence="6">The sequence shown here is derived from an EMBL/GenBank/DDBJ whole genome shotgun (WGS) entry which is preliminary data.</text>
</comment>
<dbReference type="Gene3D" id="2.40.10.120">
    <property type="match status" value="1"/>
</dbReference>
<dbReference type="AlphaFoldDB" id="A0A7I9UX04"/>
<evidence type="ECO:0000313" key="6">
    <source>
        <dbReference type="EMBL" id="GED97396.1"/>
    </source>
</evidence>
<dbReference type="SMART" id="SM00228">
    <property type="entry name" value="PDZ"/>
    <property type="match status" value="1"/>
</dbReference>
<dbReference type="InterPro" id="IPR009003">
    <property type="entry name" value="Peptidase_S1_PA"/>
</dbReference>
<evidence type="ECO:0000256" key="2">
    <source>
        <dbReference type="ARBA" id="ARBA00022801"/>
    </source>
</evidence>
<dbReference type="InterPro" id="IPR001940">
    <property type="entry name" value="Peptidase_S1C"/>
</dbReference>
<evidence type="ECO:0000313" key="7">
    <source>
        <dbReference type="Proteomes" id="UP000444980"/>
    </source>
</evidence>
<keyword evidence="4" id="KW-0472">Membrane</keyword>
<reference evidence="7" key="1">
    <citation type="submission" date="2019-06" db="EMBL/GenBank/DDBJ databases">
        <title>Gordonia isolated from sludge of a wastewater treatment plant.</title>
        <authorList>
            <person name="Tamura T."/>
            <person name="Aoyama K."/>
            <person name="Kang Y."/>
            <person name="Saito S."/>
            <person name="Akiyama N."/>
            <person name="Yazawa K."/>
            <person name="Gonoi T."/>
            <person name="Mikami Y."/>
        </authorList>
    </citation>
    <scope>NUCLEOTIDE SEQUENCE [LARGE SCALE GENOMIC DNA]</scope>
    <source>
        <strain evidence="7">NBRC 107697</strain>
    </source>
</reference>
<accession>A0A7I9UX04</accession>
<protein>
    <submittedName>
        <fullName evidence="6">Putative serine protease HtrA</fullName>
    </submittedName>
</protein>
<dbReference type="Gene3D" id="2.30.42.10">
    <property type="match status" value="1"/>
</dbReference>
<name>A0A7I9UX04_9ACTN</name>
<dbReference type="OrthoDB" id="9758917at2"/>
<evidence type="ECO:0000259" key="5">
    <source>
        <dbReference type="PROSITE" id="PS50106"/>
    </source>
</evidence>
<sequence>MTNEDWAAHTAIPPRTPAPLPAPRHAPVSPETTAVFGRPEGVAGSFESAAASAAATAHRPQPTVAAPDPVLAEAFSRPTGSTETLSRDPDARYGEVEEAEEPNDPWRDPESPAHLSAPAKSRPESVDPVEPGPKLGVREVLLGHRISWTALLSLAAVAVTIGLLGALLGAFLTGNGSSSTGQTVTLPVDKGKGGEEPRSMVARVVRAVEKSVVAIDIRTETAAGTGSGVIIDKSGYIVTNNHVVAMAAQDKNATTEVVFYDRTRVPARIVGRDPKSDLAVVKVDNVKNITVATLGDSDKVQIGENVVAFGSPLGLDRTVTSGIVSAVNRALALPPGDESDTDAVIDAIQTDAAINPGNSGGPLVDSQARIIGINTMIQTTSGGSMGLGFAIPVNQVRPIAQTIIAHGKIVHPSIGLNAVSVRNQKVLGARVANVVAGSPAEKAGVREGDVITKFNGRPIESSDELAVAIRGTKIGEKVDYSYWRDGRTFSGSIVPAGD</sequence>
<organism evidence="6 7">
    <name type="scientific">Gordonia crocea</name>
    <dbReference type="NCBI Taxonomy" id="589162"/>
    <lineage>
        <taxon>Bacteria</taxon>
        <taxon>Bacillati</taxon>
        <taxon>Actinomycetota</taxon>
        <taxon>Actinomycetes</taxon>
        <taxon>Mycobacteriales</taxon>
        <taxon>Gordoniaceae</taxon>
        <taxon>Gordonia</taxon>
    </lineage>
</organism>
<keyword evidence="2" id="KW-0378">Hydrolase</keyword>
<dbReference type="PROSITE" id="PS50106">
    <property type="entry name" value="PDZ"/>
    <property type="match status" value="1"/>
</dbReference>
<keyword evidence="7" id="KW-1185">Reference proteome</keyword>
<evidence type="ECO:0000256" key="4">
    <source>
        <dbReference type="SAM" id="Phobius"/>
    </source>
</evidence>
<dbReference type="PANTHER" id="PTHR43343">
    <property type="entry name" value="PEPTIDASE S12"/>
    <property type="match status" value="1"/>
</dbReference>
<feature type="compositionally biased region" description="Pro residues" evidence="3">
    <location>
        <begin position="14"/>
        <end position="24"/>
    </location>
</feature>
<feature type="region of interest" description="Disordered" evidence="3">
    <location>
        <begin position="177"/>
        <end position="197"/>
    </location>
</feature>
<dbReference type="EMBL" id="BJOU01000001">
    <property type="protein sequence ID" value="GED97396.1"/>
    <property type="molecule type" value="Genomic_DNA"/>
</dbReference>
<dbReference type="PRINTS" id="PR00834">
    <property type="entry name" value="PROTEASES2C"/>
</dbReference>
<dbReference type="GO" id="GO:0004252">
    <property type="term" value="F:serine-type endopeptidase activity"/>
    <property type="evidence" value="ECO:0007669"/>
    <property type="project" value="InterPro"/>
</dbReference>
<proteinExistence type="predicted"/>
<gene>
    <name evidence="6" type="ORF">nbrc107697_14350</name>
</gene>
<dbReference type="InterPro" id="IPR001478">
    <property type="entry name" value="PDZ"/>
</dbReference>
<feature type="compositionally biased region" description="Low complexity" evidence="3">
    <location>
        <begin position="43"/>
        <end position="57"/>
    </location>
</feature>
<dbReference type="InterPro" id="IPR051201">
    <property type="entry name" value="Chloro_Bact_Ser_Proteases"/>
</dbReference>
<dbReference type="GO" id="GO:0006508">
    <property type="term" value="P:proteolysis"/>
    <property type="evidence" value="ECO:0007669"/>
    <property type="project" value="UniProtKB-KW"/>
</dbReference>
<evidence type="ECO:0000256" key="3">
    <source>
        <dbReference type="SAM" id="MobiDB-lite"/>
    </source>
</evidence>
<dbReference type="InterPro" id="IPR036034">
    <property type="entry name" value="PDZ_sf"/>
</dbReference>
<keyword evidence="4" id="KW-0812">Transmembrane</keyword>
<dbReference type="Pfam" id="PF13180">
    <property type="entry name" value="PDZ_2"/>
    <property type="match status" value="1"/>
</dbReference>
<dbReference type="SUPFAM" id="SSF50494">
    <property type="entry name" value="Trypsin-like serine proteases"/>
    <property type="match status" value="1"/>
</dbReference>
<dbReference type="Proteomes" id="UP000444980">
    <property type="component" value="Unassembled WGS sequence"/>
</dbReference>
<feature type="transmembrane region" description="Helical" evidence="4">
    <location>
        <begin position="148"/>
        <end position="172"/>
    </location>
</feature>
<keyword evidence="1 6" id="KW-0645">Protease</keyword>
<dbReference type="PANTHER" id="PTHR43343:SF3">
    <property type="entry name" value="PROTEASE DO-LIKE 8, CHLOROPLASTIC"/>
    <property type="match status" value="1"/>
</dbReference>
<dbReference type="RefSeq" id="WP_161926727.1">
    <property type="nucleotide sequence ID" value="NZ_BJOU01000001.1"/>
</dbReference>
<dbReference type="SUPFAM" id="SSF50156">
    <property type="entry name" value="PDZ domain-like"/>
    <property type="match status" value="1"/>
</dbReference>
<keyword evidence="4" id="KW-1133">Transmembrane helix</keyword>
<evidence type="ECO:0000256" key="1">
    <source>
        <dbReference type="ARBA" id="ARBA00022670"/>
    </source>
</evidence>
<feature type="region of interest" description="Disordered" evidence="3">
    <location>
        <begin position="1"/>
        <end position="133"/>
    </location>
</feature>
<feature type="compositionally biased region" description="Basic and acidic residues" evidence="3">
    <location>
        <begin position="85"/>
        <end position="95"/>
    </location>
</feature>